<dbReference type="GO" id="GO:0004322">
    <property type="term" value="F:ferroxidase activity"/>
    <property type="evidence" value="ECO:0007669"/>
    <property type="project" value="UniProtKB-EC"/>
</dbReference>
<dbReference type="GO" id="GO:0008340">
    <property type="term" value="P:determination of adult lifespan"/>
    <property type="evidence" value="ECO:0007669"/>
    <property type="project" value="EnsemblMetazoa"/>
</dbReference>
<dbReference type="GO" id="GO:0042542">
    <property type="term" value="P:response to hydrogen peroxide"/>
    <property type="evidence" value="ECO:0007669"/>
    <property type="project" value="EnsemblMetazoa"/>
</dbReference>
<evidence type="ECO:0000313" key="13">
    <source>
        <dbReference type="EnsemblMetazoa" id="PPA46634.1"/>
    </source>
</evidence>
<dbReference type="NCBIfam" id="TIGR03421">
    <property type="entry name" value="FeS_CyaY"/>
    <property type="match status" value="1"/>
</dbReference>
<dbReference type="Proteomes" id="UP000005239">
    <property type="component" value="Unassembled WGS sequence"/>
</dbReference>
<keyword evidence="9" id="KW-0408">Iron</keyword>
<dbReference type="GO" id="GO:0051537">
    <property type="term" value="F:2 iron, 2 sulfur cluster binding"/>
    <property type="evidence" value="ECO:0000318"/>
    <property type="project" value="GO_Central"/>
</dbReference>
<dbReference type="OrthoDB" id="1897642at2759"/>
<gene>
    <name evidence="13" type="primary">WBGene00304413</name>
</gene>
<evidence type="ECO:0000256" key="7">
    <source>
        <dbReference type="ARBA" id="ARBA00022946"/>
    </source>
</evidence>
<dbReference type="GO" id="GO:0008198">
    <property type="term" value="F:ferrous iron binding"/>
    <property type="evidence" value="ECO:0000318"/>
    <property type="project" value="GO_Central"/>
</dbReference>
<evidence type="ECO:0000256" key="10">
    <source>
        <dbReference type="ARBA" id="ARBA00023065"/>
    </source>
</evidence>
<reference evidence="14" key="1">
    <citation type="journal article" date="2008" name="Nat. Genet.">
        <title>The Pristionchus pacificus genome provides a unique perspective on nematode lifestyle and parasitism.</title>
        <authorList>
            <person name="Dieterich C."/>
            <person name="Clifton S.W."/>
            <person name="Schuster L.N."/>
            <person name="Chinwalla A."/>
            <person name="Delehaunty K."/>
            <person name="Dinkelacker I."/>
            <person name="Fulton L."/>
            <person name="Fulton R."/>
            <person name="Godfrey J."/>
            <person name="Minx P."/>
            <person name="Mitreva M."/>
            <person name="Roeseler W."/>
            <person name="Tian H."/>
            <person name="Witte H."/>
            <person name="Yang S.P."/>
            <person name="Wilson R.K."/>
            <person name="Sommer R.J."/>
        </authorList>
    </citation>
    <scope>NUCLEOTIDE SEQUENCE [LARGE SCALE GENOMIC DNA]</scope>
    <source>
        <strain evidence="14">PS312</strain>
    </source>
</reference>
<dbReference type="PANTHER" id="PTHR16821">
    <property type="entry name" value="FRATAXIN"/>
    <property type="match status" value="1"/>
</dbReference>
<evidence type="ECO:0000256" key="6">
    <source>
        <dbReference type="ARBA" id="ARBA00022496"/>
    </source>
</evidence>
<dbReference type="Pfam" id="PF01491">
    <property type="entry name" value="Frataxin_Cyay"/>
    <property type="match status" value="1"/>
</dbReference>
<dbReference type="InterPro" id="IPR020895">
    <property type="entry name" value="Frataxin_CS"/>
</dbReference>
<dbReference type="PROSITE" id="PS50810">
    <property type="entry name" value="FRATAXIN_2"/>
    <property type="match status" value="1"/>
</dbReference>
<dbReference type="PRINTS" id="PR00904">
    <property type="entry name" value="FRATAXIN"/>
</dbReference>
<evidence type="ECO:0000256" key="8">
    <source>
        <dbReference type="ARBA" id="ARBA00023002"/>
    </source>
</evidence>
<evidence type="ECO:0000256" key="2">
    <source>
        <dbReference type="ARBA" id="ARBA00008183"/>
    </source>
</evidence>
<evidence type="ECO:0000256" key="11">
    <source>
        <dbReference type="ARBA" id="ARBA00023128"/>
    </source>
</evidence>
<comment type="catalytic activity">
    <reaction evidence="12">
        <text>4 Fe(2+) + O2 + 4 H(+) = 4 Fe(3+) + 2 H2O</text>
        <dbReference type="Rhea" id="RHEA:11148"/>
        <dbReference type="ChEBI" id="CHEBI:15377"/>
        <dbReference type="ChEBI" id="CHEBI:15378"/>
        <dbReference type="ChEBI" id="CHEBI:15379"/>
        <dbReference type="ChEBI" id="CHEBI:29033"/>
        <dbReference type="ChEBI" id="CHEBI:29034"/>
        <dbReference type="EC" id="1.16.3.1"/>
    </reaction>
</comment>
<dbReference type="GO" id="GO:0016226">
    <property type="term" value="P:iron-sulfur cluster assembly"/>
    <property type="evidence" value="ECO:0000318"/>
    <property type="project" value="GO_Central"/>
</dbReference>
<evidence type="ECO:0000313" key="14">
    <source>
        <dbReference type="Proteomes" id="UP000005239"/>
    </source>
</evidence>
<keyword evidence="10" id="KW-0406">Ion transport</keyword>
<evidence type="ECO:0000256" key="3">
    <source>
        <dbReference type="ARBA" id="ARBA00013107"/>
    </source>
</evidence>
<reference evidence="13" key="2">
    <citation type="submission" date="2022-06" db="UniProtKB">
        <authorList>
            <consortium name="EnsemblMetazoa"/>
        </authorList>
    </citation>
    <scope>IDENTIFICATION</scope>
    <source>
        <strain evidence="13">PS312</strain>
    </source>
</reference>
<dbReference type="AlphaFoldDB" id="A0A8R1V2X2"/>
<dbReference type="GO" id="GO:0008199">
    <property type="term" value="F:ferric iron binding"/>
    <property type="evidence" value="ECO:0000318"/>
    <property type="project" value="GO_Central"/>
</dbReference>
<keyword evidence="4" id="KW-0409">Iron storage</keyword>
<dbReference type="PANTHER" id="PTHR16821:SF2">
    <property type="entry name" value="FRATAXIN, MITOCHONDRIAL"/>
    <property type="match status" value="1"/>
</dbReference>
<evidence type="ECO:0000256" key="12">
    <source>
        <dbReference type="ARBA" id="ARBA00047990"/>
    </source>
</evidence>
<dbReference type="InterPro" id="IPR036524">
    <property type="entry name" value="Frataxin/CyaY_sf"/>
</dbReference>
<dbReference type="InterPro" id="IPR017789">
    <property type="entry name" value="Frataxin"/>
</dbReference>
<dbReference type="GO" id="GO:0006826">
    <property type="term" value="P:iron ion transport"/>
    <property type="evidence" value="ECO:0007669"/>
    <property type="project" value="UniProtKB-KW"/>
</dbReference>
<protein>
    <recommendedName>
        <fullName evidence="3">ferroxidase</fullName>
        <ecNumber evidence="3">1.16.3.1</ecNumber>
    </recommendedName>
</protein>
<dbReference type="InterPro" id="IPR002908">
    <property type="entry name" value="Frataxin/CyaY"/>
</dbReference>
<keyword evidence="7" id="KW-0809">Transit peptide</keyword>
<dbReference type="Gene3D" id="3.30.920.10">
    <property type="entry name" value="Frataxin/CyaY"/>
    <property type="match status" value="1"/>
</dbReference>
<name>A0A8R1V2X2_PRIPA</name>
<dbReference type="SMART" id="SM01219">
    <property type="entry name" value="Frataxin_Cyay"/>
    <property type="match status" value="1"/>
</dbReference>
<dbReference type="NCBIfam" id="TIGR03422">
    <property type="entry name" value="mito_frataxin"/>
    <property type="match status" value="1"/>
</dbReference>
<keyword evidence="14" id="KW-1185">Reference proteome</keyword>
<organism evidence="13 14">
    <name type="scientific">Pristionchus pacificus</name>
    <name type="common">Parasitic nematode worm</name>
    <dbReference type="NCBI Taxonomy" id="54126"/>
    <lineage>
        <taxon>Eukaryota</taxon>
        <taxon>Metazoa</taxon>
        <taxon>Ecdysozoa</taxon>
        <taxon>Nematoda</taxon>
        <taxon>Chromadorea</taxon>
        <taxon>Rhabditida</taxon>
        <taxon>Rhabditina</taxon>
        <taxon>Diplogasteromorpha</taxon>
        <taxon>Diplogasteroidea</taxon>
        <taxon>Neodiplogasteridae</taxon>
        <taxon>Pristionchus</taxon>
    </lineage>
</organism>
<dbReference type="SUPFAM" id="SSF55387">
    <property type="entry name" value="Frataxin/Nqo15-like"/>
    <property type="match status" value="1"/>
</dbReference>
<dbReference type="PROSITE" id="PS01344">
    <property type="entry name" value="FRATAXIN_1"/>
    <property type="match status" value="1"/>
</dbReference>
<proteinExistence type="inferred from homology"/>
<keyword evidence="8" id="KW-0560">Oxidoreductase</keyword>
<dbReference type="GO" id="GO:0005739">
    <property type="term" value="C:mitochondrion"/>
    <property type="evidence" value="ECO:0000318"/>
    <property type="project" value="GO_Central"/>
</dbReference>
<evidence type="ECO:0000256" key="9">
    <source>
        <dbReference type="ARBA" id="ARBA00023004"/>
    </source>
</evidence>
<evidence type="ECO:0000256" key="5">
    <source>
        <dbReference type="ARBA" id="ARBA00022448"/>
    </source>
</evidence>
<accession>A0A8R1V2X2</accession>
<dbReference type="GO" id="GO:0006879">
    <property type="term" value="P:intracellular iron ion homeostasis"/>
    <property type="evidence" value="ECO:0007669"/>
    <property type="project" value="UniProtKB-KW"/>
</dbReference>
<dbReference type="EC" id="1.16.3.1" evidence="3"/>
<keyword evidence="11" id="KW-0496">Mitochondrion</keyword>
<dbReference type="EnsemblMetazoa" id="PPA46634.1">
    <property type="protein sequence ID" value="PPA46634.1"/>
    <property type="gene ID" value="WBGene00304413"/>
</dbReference>
<keyword evidence="5" id="KW-0813">Transport</keyword>
<dbReference type="GO" id="GO:0000303">
    <property type="term" value="P:response to superoxide"/>
    <property type="evidence" value="ECO:0007669"/>
    <property type="project" value="EnsemblMetazoa"/>
</dbReference>
<sequence length="137" mass="15281">MLSVISNLRLVSRIAVRSLSSSHEIDIGMYEKRADETLESISDYVSDIGEKLSADIDVSLSMGVLSMAIANSGTFVLNKQRPNLQLWLSSPISGPRRYDLLNGKWICAREHEGLDVLLTREFTQLFPSTPIDFSPHT</sequence>
<comment type="subcellular location">
    <subcellularLocation>
        <location evidence="1">Mitochondrion</location>
    </subcellularLocation>
</comment>
<dbReference type="GO" id="GO:0034986">
    <property type="term" value="F:iron chaperone activity"/>
    <property type="evidence" value="ECO:0000318"/>
    <property type="project" value="GO_Central"/>
</dbReference>
<keyword evidence="6" id="KW-0410">Iron transport</keyword>
<comment type="similarity">
    <text evidence="2">Belongs to the frataxin family.</text>
</comment>
<evidence type="ECO:0000256" key="1">
    <source>
        <dbReference type="ARBA" id="ARBA00004173"/>
    </source>
</evidence>
<evidence type="ECO:0000256" key="4">
    <source>
        <dbReference type="ARBA" id="ARBA00022434"/>
    </source>
</evidence>